<dbReference type="VEuPathDB" id="VectorBase:AATE019078"/>
<dbReference type="PROSITE" id="PS50835">
    <property type="entry name" value="IG_LIKE"/>
    <property type="match status" value="1"/>
</dbReference>
<protein>
    <submittedName>
        <fullName evidence="1">Uncharacterized protein</fullName>
    </submittedName>
</protein>
<dbReference type="AlphaFoldDB" id="A0A182JJ81"/>
<dbReference type="SUPFAM" id="SSF48726">
    <property type="entry name" value="Immunoglobulin"/>
    <property type="match status" value="1"/>
</dbReference>
<dbReference type="PANTHER" id="PTHR23278">
    <property type="entry name" value="SIDESTEP PROTEIN"/>
    <property type="match status" value="1"/>
</dbReference>
<evidence type="ECO:0000313" key="1">
    <source>
        <dbReference type="EnsemblMetazoa" id="AATE019078-PA.1"/>
    </source>
</evidence>
<sequence length="178" mass="19791">MKLIRSVMEMVPQDKPICRPDQKKIYGVARNEAAEILCQVDAYPPPESFKWSFNNTAETIDMPQSGYRVHAEQASSLTYTPVKELDYGTIMCWADNVVGQQKEPCVFHLIAAGKPEMPYNCSLVNQTSESLEVDCAEGVQRGGPGATKTPRWAKTSSSWRLTQHFCNILTISTAGMPT</sequence>
<reference evidence="1" key="1">
    <citation type="submission" date="2022-08" db="UniProtKB">
        <authorList>
            <consortium name="EnsemblMetazoa"/>
        </authorList>
    </citation>
    <scope>IDENTIFICATION</scope>
    <source>
        <strain evidence="1">EBRO</strain>
    </source>
</reference>
<dbReference type="InterPro" id="IPR007110">
    <property type="entry name" value="Ig-like_dom"/>
</dbReference>
<dbReference type="STRING" id="41427.A0A182JJ81"/>
<dbReference type="InterPro" id="IPR013783">
    <property type="entry name" value="Ig-like_fold"/>
</dbReference>
<dbReference type="EnsemblMetazoa" id="AATE019078-RA">
    <property type="protein sequence ID" value="AATE019078-PA.1"/>
    <property type="gene ID" value="AATE019078"/>
</dbReference>
<dbReference type="InterPro" id="IPR036179">
    <property type="entry name" value="Ig-like_dom_sf"/>
</dbReference>
<dbReference type="EMBL" id="AXCP01007833">
    <property type="status" value="NOT_ANNOTATED_CDS"/>
    <property type="molecule type" value="Genomic_DNA"/>
</dbReference>
<dbReference type="PANTHER" id="PTHR23278:SF19">
    <property type="entry name" value="OBSCURIN"/>
    <property type="match status" value="1"/>
</dbReference>
<proteinExistence type="predicted"/>
<dbReference type="Pfam" id="PF13927">
    <property type="entry name" value="Ig_3"/>
    <property type="match status" value="1"/>
</dbReference>
<dbReference type="Gene3D" id="2.60.40.10">
    <property type="entry name" value="Immunoglobulins"/>
    <property type="match status" value="1"/>
</dbReference>
<name>A0A182JJ81_ANOAO</name>
<accession>A0A182JJ81</accession>
<organism evidence="1">
    <name type="scientific">Anopheles atroparvus</name>
    <name type="common">European mosquito</name>
    <dbReference type="NCBI Taxonomy" id="41427"/>
    <lineage>
        <taxon>Eukaryota</taxon>
        <taxon>Metazoa</taxon>
        <taxon>Ecdysozoa</taxon>
        <taxon>Arthropoda</taxon>
        <taxon>Hexapoda</taxon>
        <taxon>Insecta</taxon>
        <taxon>Pterygota</taxon>
        <taxon>Neoptera</taxon>
        <taxon>Endopterygota</taxon>
        <taxon>Diptera</taxon>
        <taxon>Nematocera</taxon>
        <taxon>Culicoidea</taxon>
        <taxon>Culicidae</taxon>
        <taxon>Anophelinae</taxon>
        <taxon>Anopheles</taxon>
    </lineage>
</organism>